<protein>
    <submittedName>
        <fullName evidence="2">Uncharacterized protein</fullName>
    </submittedName>
</protein>
<keyword evidence="1" id="KW-0175">Coiled coil</keyword>
<name>A0AAW2LSS1_9LAMI</name>
<feature type="coiled-coil region" evidence="1">
    <location>
        <begin position="174"/>
        <end position="211"/>
    </location>
</feature>
<proteinExistence type="predicted"/>
<reference evidence="2" key="1">
    <citation type="submission" date="2020-06" db="EMBL/GenBank/DDBJ databases">
        <authorList>
            <person name="Li T."/>
            <person name="Hu X."/>
            <person name="Zhang T."/>
            <person name="Song X."/>
            <person name="Zhang H."/>
            <person name="Dai N."/>
            <person name="Sheng W."/>
            <person name="Hou X."/>
            <person name="Wei L."/>
        </authorList>
    </citation>
    <scope>NUCLEOTIDE SEQUENCE</scope>
    <source>
        <strain evidence="2">KEN8</strain>
        <tissue evidence="2">Leaf</tissue>
    </source>
</reference>
<gene>
    <name evidence="2" type="ORF">Scaly_2483700</name>
</gene>
<dbReference type="PANTHER" id="PTHR48475:SF1">
    <property type="entry name" value="RNASE H TYPE-1 DOMAIN-CONTAINING PROTEIN"/>
    <property type="match status" value="1"/>
</dbReference>
<organism evidence="2">
    <name type="scientific">Sesamum calycinum</name>
    <dbReference type="NCBI Taxonomy" id="2727403"/>
    <lineage>
        <taxon>Eukaryota</taxon>
        <taxon>Viridiplantae</taxon>
        <taxon>Streptophyta</taxon>
        <taxon>Embryophyta</taxon>
        <taxon>Tracheophyta</taxon>
        <taxon>Spermatophyta</taxon>
        <taxon>Magnoliopsida</taxon>
        <taxon>eudicotyledons</taxon>
        <taxon>Gunneridae</taxon>
        <taxon>Pentapetalae</taxon>
        <taxon>asterids</taxon>
        <taxon>lamiids</taxon>
        <taxon>Lamiales</taxon>
        <taxon>Pedaliaceae</taxon>
        <taxon>Sesamum</taxon>
    </lineage>
</organism>
<comment type="caution">
    <text evidence="2">The sequence shown here is derived from an EMBL/GenBank/DDBJ whole genome shotgun (WGS) entry which is preliminary data.</text>
</comment>
<dbReference type="PANTHER" id="PTHR48475">
    <property type="entry name" value="RIBONUCLEASE H"/>
    <property type="match status" value="1"/>
</dbReference>
<accession>A0AAW2LSS1</accession>
<dbReference type="GO" id="GO:0003676">
    <property type="term" value="F:nucleic acid binding"/>
    <property type="evidence" value="ECO:0007669"/>
    <property type="project" value="InterPro"/>
</dbReference>
<dbReference type="SUPFAM" id="SSF53098">
    <property type="entry name" value="Ribonuclease H-like"/>
    <property type="match status" value="1"/>
</dbReference>
<dbReference type="AlphaFoldDB" id="A0AAW2LSS1"/>
<evidence type="ECO:0000256" key="1">
    <source>
        <dbReference type="SAM" id="Coils"/>
    </source>
</evidence>
<reference evidence="2" key="2">
    <citation type="journal article" date="2024" name="Plant">
        <title>Genomic evolution and insights into agronomic trait innovations of Sesamum species.</title>
        <authorList>
            <person name="Miao H."/>
            <person name="Wang L."/>
            <person name="Qu L."/>
            <person name="Liu H."/>
            <person name="Sun Y."/>
            <person name="Le M."/>
            <person name="Wang Q."/>
            <person name="Wei S."/>
            <person name="Zheng Y."/>
            <person name="Lin W."/>
            <person name="Duan Y."/>
            <person name="Cao H."/>
            <person name="Xiong S."/>
            <person name="Wang X."/>
            <person name="Wei L."/>
            <person name="Li C."/>
            <person name="Ma Q."/>
            <person name="Ju M."/>
            <person name="Zhao R."/>
            <person name="Li G."/>
            <person name="Mu C."/>
            <person name="Tian Q."/>
            <person name="Mei H."/>
            <person name="Zhang T."/>
            <person name="Gao T."/>
            <person name="Zhang H."/>
        </authorList>
    </citation>
    <scope>NUCLEOTIDE SEQUENCE</scope>
    <source>
        <strain evidence="2">KEN8</strain>
    </source>
</reference>
<sequence>MGWLGDVELEHLPRKDNKQADALAKLASTLSMTDKEARIPICKSWVIPPIFSDDEDDMPRRRKSRHRGPLTKSSGGHLYILAATDYFSKWAEAVPLKEVKKENVADFIRTHIIYRYGKVVAKSKRDWHERIGEALWAYRTTVRTPTQATPYALVYGVEAVLPLEQQIPSLRIAIQEGLTEEENARIRLEELEALDEKRLEAQQRLECYQARLSRAFIKRCVCVLFRLAI</sequence>
<evidence type="ECO:0000313" key="2">
    <source>
        <dbReference type="EMBL" id="KAL0321873.1"/>
    </source>
</evidence>
<dbReference type="InterPro" id="IPR036397">
    <property type="entry name" value="RNaseH_sf"/>
</dbReference>
<dbReference type="EMBL" id="JACGWM010000016">
    <property type="protein sequence ID" value="KAL0321873.1"/>
    <property type="molecule type" value="Genomic_DNA"/>
</dbReference>
<dbReference type="Gene3D" id="3.30.420.10">
    <property type="entry name" value="Ribonuclease H-like superfamily/Ribonuclease H"/>
    <property type="match status" value="2"/>
</dbReference>
<dbReference type="InterPro" id="IPR012337">
    <property type="entry name" value="RNaseH-like_sf"/>
</dbReference>